<organism evidence="1 2">
    <name type="scientific">Rozella allomycis (strain CSF55)</name>
    <dbReference type="NCBI Taxonomy" id="988480"/>
    <lineage>
        <taxon>Eukaryota</taxon>
        <taxon>Fungi</taxon>
        <taxon>Fungi incertae sedis</taxon>
        <taxon>Cryptomycota</taxon>
        <taxon>Cryptomycota incertae sedis</taxon>
        <taxon>Rozella</taxon>
    </lineage>
</organism>
<dbReference type="Proteomes" id="UP000030755">
    <property type="component" value="Unassembled WGS sequence"/>
</dbReference>
<name>A0A075AMX7_ROZAC</name>
<proteinExistence type="predicted"/>
<dbReference type="AlphaFoldDB" id="A0A075AMX7"/>
<evidence type="ECO:0000313" key="1">
    <source>
        <dbReference type="EMBL" id="EPZ31084.1"/>
    </source>
</evidence>
<keyword evidence="2" id="KW-1185">Reference proteome</keyword>
<accession>A0A075AMX7</accession>
<gene>
    <name evidence="1" type="ORF">O9G_006412</name>
</gene>
<reference evidence="1 2" key="1">
    <citation type="journal article" date="2013" name="Curr. Biol.">
        <title>Shared signatures of parasitism and phylogenomics unite Cryptomycota and microsporidia.</title>
        <authorList>
            <person name="James T.Y."/>
            <person name="Pelin A."/>
            <person name="Bonen L."/>
            <person name="Ahrendt S."/>
            <person name="Sain D."/>
            <person name="Corradi N."/>
            <person name="Stajich J.E."/>
        </authorList>
    </citation>
    <scope>NUCLEOTIDE SEQUENCE [LARGE SCALE GENOMIC DNA]</scope>
    <source>
        <strain evidence="1 2">CSF55</strain>
    </source>
</reference>
<dbReference type="EMBL" id="KE561305">
    <property type="protein sequence ID" value="EPZ31084.1"/>
    <property type="molecule type" value="Genomic_DNA"/>
</dbReference>
<dbReference type="OrthoDB" id="66369at2759"/>
<dbReference type="STRING" id="988480.A0A075AMX7"/>
<evidence type="ECO:0000313" key="2">
    <source>
        <dbReference type="Proteomes" id="UP000030755"/>
    </source>
</evidence>
<protein>
    <submittedName>
        <fullName evidence="1">Uncharacterized protein</fullName>
    </submittedName>
</protein>
<dbReference type="HOGENOM" id="CLU_1960840_0_0_1"/>
<sequence>MTVNLKTKIEEYKIKAEKAMDENEARRLIIRGVQYLKRYFLLIVFQSYLEQTNVNALNEMESFNCWIKRHLEIIKMMDEMEEASSIGNIQILSMVDSVPPGAGIALTTEVLEVVKNRKGKRYVVVVIR</sequence>